<dbReference type="InterPro" id="IPR000504">
    <property type="entry name" value="RRM_dom"/>
</dbReference>
<dbReference type="EMBL" id="JH711579">
    <property type="protein sequence ID" value="EIW80773.1"/>
    <property type="molecule type" value="Genomic_DNA"/>
</dbReference>
<evidence type="ECO:0000313" key="7">
    <source>
        <dbReference type="EMBL" id="EIW80773.1"/>
    </source>
</evidence>
<dbReference type="GO" id="GO:0006396">
    <property type="term" value="P:RNA processing"/>
    <property type="evidence" value="ECO:0007669"/>
    <property type="project" value="InterPro"/>
</dbReference>
<keyword evidence="8" id="KW-1185">Reference proteome</keyword>
<dbReference type="InterPro" id="IPR006630">
    <property type="entry name" value="La_HTH"/>
</dbReference>
<comment type="caution">
    <text evidence="7">The sequence shown here is derived from an EMBL/GenBank/DDBJ whole genome shotgun (WGS) entry which is preliminary data.</text>
</comment>
<dbReference type="KEGG" id="cput:CONPUDRAFT_166191"/>
<gene>
    <name evidence="7" type="ORF">CONPUDRAFT_166191</name>
</gene>
<dbReference type="Pfam" id="PF05383">
    <property type="entry name" value="La"/>
    <property type="match status" value="1"/>
</dbReference>
<name>A0A5M3MNT3_CONPW</name>
<dbReference type="GO" id="GO:1990904">
    <property type="term" value="C:ribonucleoprotein complex"/>
    <property type="evidence" value="ECO:0007669"/>
    <property type="project" value="InterPro"/>
</dbReference>
<dbReference type="OrthoDB" id="439993at2759"/>
<dbReference type="PANTHER" id="PTHR22792:SF140">
    <property type="entry name" value="ACHILLES, ISOFORM A"/>
    <property type="match status" value="1"/>
</dbReference>
<evidence type="ECO:0000256" key="1">
    <source>
        <dbReference type="ARBA" id="ARBA00004123"/>
    </source>
</evidence>
<organism evidence="7 8">
    <name type="scientific">Coniophora puteana (strain RWD-64-598)</name>
    <name type="common">Brown rot fungus</name>
    <dbReference type="NCBI Taxonomy" id="741705"/>
    <lineage>
        <taxon>Eukaryota</taxon>
        <taxon>Fungi</taxon>
        <taxon>Dikarya</taxon>
        <taxon>Basidiomycota</taxon>
        <taxon>Agaricomycotina</taxon>
        <taxon>Agaricomycetes</taxon>
        <taxon>Agaricomycetidae</taxon>
        <taxon>Boletales</taxon>
        <taxon>Coniophorineae</taxon>
        <taxon>Coniophoraceae</taxon>
        <taxon>Coniophora</taxon>
    </lineage>
</organism>
<keyword evidence="2 4" id="KW-0694">RNA-binding</keyword>
<protein>
    <recommendedName>
        <fullName evidence="6">HTH La-type RNA-binding domain-containing protein</fullName>
    </recommendedName>
</protein>
<reference evidence="8" key="1">
    <citation type="journal article" date="2012" name="Science">
        <title>The Paleozoic origin of enzymatic lignin decomposition reconstructed from 31 fungal genomes.</title>
        <authorList>
            <person name="Floudas D."/>
            <person name="Binder M."/>
            <person name="Riley R."/>
            <person name="Barry K."/>
            <person name="Blanchette R.A."/>
            <person name="Henrissat B."/>
            <person name="Martinez A.T."/>
            <person name="Otillar R."/>
            <person name="Spatafora J.W."/>
            <person name="Yadav J.S."/>
            <person name="Aerts A."/>
            <person name="Benoit I."/>
            <person name="Boyd A."/>
            <person name="Carlson A."/>
            <person name="Copeland A."/>
            <person name="Coutinho P.M."/>
            <person name="de Vries R.P."/>
            <person name="Ferreira P."/>
            <person name="Findley K."/>
            <person name="Foster B."/>
            <person name="Gaskell J."/>
            <person name="Glotzer D."/>
            <person name="Gorecki P."/>
            <person name="Heitman J."/>
            <person name="Hesse C."/>
            <person name="Hori C."/>
            <person name="Igarashi K."/>
            <person name="Jurgens J.A."/>
            <person name="Kallen N."/>
            <person name="Kersten P."/>
            <person name="Kohler A."/>
            <person name="Kuees U."/>
            <person name="Kumar T.K.A."/>
            <person name="Kuo A."/>
            <person name="LaButti K."/>
            <person name="Larrondo L.F."/>
            <person name="Lindquist E."/>
            <person name="Ling A."/>
            <person name="Lombard V."/>
            <person name="Lucas S."/>
            <person name="Lundell T."/>
            <person name="Martin R."/>
            <person name="McLaughlin D.J."/>
            <person name="Morgenstern I."/>
            <person name="Morin E."/>
            <person name="Murat C."/>
            <person name="Nagy L.G."/>
            <person name="Nolan M."/>
            <person name="Ohm R.A."/>
            <person name="Patyshakuliyeva A."/>
            <person name="Rokas A."/>
            <person name="Ruiz-Duenas F.J."/>
            <person name="Sabat G."/>
            <person name="Salamov A."/>
            <person name="Samejima M."/>
            <person name="Schmutz J."/>
            <person name="Slot J.C."/>
            <person name="St John F."/>
            <person name="Stenlid J."/>
            <person name="Sun H."/>
            <person name="Sun S."/>
            <person name="Syed K."/>
            <person name="Tsang A."/>
            <person name="Wiebenga A."/>
            <person name="Young D."/>
            <person name="Pisabarro A."/>
            <person name="Eastwood D.C."/>
            <person name="Martin F."/>
            <person name="Cullen D."/>
            <person name="Grigoriev I.V."/>
            <person name="Hibbett D.S."/>
        </authorList>
    </citation>
    <scope>NUCLEOTIDE SEQUENCE [LARGE SCALE GENOMIC DNA]</scope>
    <source>
        <strain evidence="8">RWD-64-598 SS2</strain>
    </source>
</reference>
<dbReference type="Proteomes" id="UP000053558">
    <property type="component" value="Unassembled WGS sequence"/>
</dbReference>
<dbReference type="GO" id="GO:0003729">
    <property type="term" value="F:mRNA binding"/>
    <property type="evidence" value="ECO:0007669"/>
    <property type="project" value="TreeGrafter"/>
</dbReference>
<evidence type="ECO:0000256" key="4">
    <source>
        <dbReference type="PROSITE-ProRule" id="PRU00332"/>
    </source>
</evidence>
<feature type="domain" description="HTH La-type RNA-binding" evidence="6">
    <location>
        <begin position="25"/>
        <end position="117"/>
    </location>
</feature>
<evidence type="ECO:0000256" key="3">
    <source>
        <dbReference type="ARBA" id="ARBA00023242"/>
    </source>
</evidence>
<dbReference type="InterPro" id="IPR012677">
    <property type="entry name" value="Nucleotide-bd_a/b_plait_sf"/>
</dbReference>
<dbReference type="Gene3D" id="3.30.70.330">
    <property type="match status" value="1"/>
</dbReference>
<proteinExistence type="predicted"/>
<dbReference type="SUPFAM" id="SSF46785">
    <property type="entry name" value="Winged helix' DNA-binding domain"/>
    <property type="match status" value="1"/>
</dbReference>
<dbReference type="PRINTS" id="PR00302">
    <property type="entry name" value="LUPUSLA"/>
</dbReference>
<evidence type="ECO:0000313" key="8">
    <source>
        <dbReference type="Proteomes" id="UP000053558"/>
    </source>
</evidence>
<dbReference type="PANTHER" id="PTHR22792">
    <property type="entry name" value="LUPUS LA PROTEIN-RELATED"/>
    <property type="match status" value="1"/>
</dbReference>
<comment type="subcellular location">
    <subcellularLocation>
        <location evidence="1">Nucleus</location>
    </subcellularLocation>
</comment>
<feature type="region of interest" description="Disordered" evidence="5">
    <location>
        <begin position="118"/>
        <end position="137"/>
    </location>
</feature>
<dbReference type="Pfam" id="PF00076">
    <property type="entry name" value="RRM_1"/>
    <property type="match status" value="1"/>
</dbReference>
<dbReference type="AlphaFoldDB" id="A0A5M3MNT3"/>
<dbReference type="GO" id="GO:0005634">
    <property type="term" value="C:nucleus"/>
    <property type="evidence" value="ECO:0007669"/>
    <property type="project" value="UniProtKB-SubCell"/>
</dbReference>
<dbReference type="PROSITE" id="PS50961">
    <property type="entry name" value="HTH_LA"/>
    <property type="match status" value="1"/>
</dbReference>
<dbReference type="Gene3D" id="1.10.10.10">
    <property type="entry name" value="Winged helix-like DNA-binding domain superfamily/Winged helix DNA-binding domain"/>
    <property type="match status" value="1"/>
</dbReference>
<dbReference type="SUPFAM" id="SSF54928">
    <property type="entry name" value="RNA-binding domain, RBD"/>
    <property type="match status" value="1"/>
</dbReference>
<accession>A0A5M3MNT3</accession>
<dbReference type="SMART" id="SM00715">
    <property type="entry name" value="LA"/>
    <property type="match status" value="1"/>
</dbReference>
<dbReference type="GeneID" id="19205495"/>
<dbReference type="RefSeq" id="XP_007769641.1">
    <property type="nucleotide sequence ID" value="XM_007771451.1"/>
</dbReference>
<dbReference type="InterPro" id="IPR036388">
    <property type="entry name" value="WH-like_DNA-bd_sf"/>
</dbReference>
<dbReference type="InterPro" id="IPR036390">
    <property type="entry name" value="WH_DNA-bd_sf"/>
</dbReference>
<keyword evidence="3" id="KW-0539">Nucleus</keyword>
<evidence type="ECO:0000256" key="2">
    <source>
        <dbReference type="ARBA" id="ARBA00022884"/>
    </source>
</evidence>
<evidence type="ECO:0000259" key="6">
    <source>
        <dbReference type="PROSITE" id="PS50961"/>
    </source>
</evidence>
<dbReference type="InterPro" id="IPR002344">
    <property type="entry name" value="Lupus_La"/>
</dbReference>
<dbReference type="InterPro" id="IPR045180">
    <property type="entry name" value="La_dom_prot"/>
</dbReference>
<evidence type="ECO:0000256" key="5">
    <source>
        <dbReference type="SAM" id="MobiDB-lite"/>
    </source>
</evidence>
<sequence>MSTDIKPTEPTAAPIPEADVEMEGGKDDFTKIAAARKQAEFYFGDSNLPFDKCMRTLHTADKEHWVPIKTNASFKRMRDFVSYGPEWLVDALRASEELELDESGEGVRRLTELQPPKGQFERLGPVLRPKGFGSEDSGLQKKLEESFNQYGQTNAVRMHRMDGNKEFKGFKFAEYTDIKGAEAFLNADPKLTWEGGELLTMSKEAYCDMKIKEKGLTGKAAQMCKDSVSSRKGFSAFREMEQEKNGDKPAGGKDRPKPEIYFEFLGSKIRVHEEDGAGVVKEEVPFVKGATLKFTGFGGDENFTEASLKERFAKVPFIKFEKGDDSGLVVLLLRYLETARQSQRLEDVCVSGDSDRRSVCGGVYAREVQAIHGKMTTKLLPIMGIC</sequence>
<dbReference type="InterPro" id="IPR035979">
    <property type="entry name" value="RBD_domain_sf"/>
</dbReference>